<proteinExistence type="predicted"/>
<accession>A0A2H0UWC1</accession>
<evidence type="ECO:0000313" key="2">
    <source>
        <dbReference type="Proteomes" id="UP000228906"/>
    </source>
</evidence>
<evidence type="ECO:0000313" key="1">
    <source>
        <dbReference type="EMBL" id="PIR91132.1"/>
    </source>
</evidence>
<organism evidence="1 2">
    <name type="scientific">bacterium (Candidatus Gribaldobacteria) CG10_big_fil_rev_8_21_14_0_10_41_12</name>
    <dbReference type="NCBI Taxonomy" id="2014277"/>
    <lineage>
        <taxon>Bacteria</taxon>
        <taxon>Candidatus Gribaldobacteria</taxon>
    </lineage>
</organism>
<dbReference type="AlphaFoldDB" id="A0A2H0UWC1"/>
<gene>
    <name evidence="1" type="ORF">COU03_03040</name>
</gene>
<dbReference type="EMBL" id="PFAV01000054">
    <property type="protein sequence ID" value="PIR91132.1"/>
    <property type="molecule type" value="Genomic_DNA"/>
</dbReference>
<dbReference type="Proteomes" id="UP000228906">
    <property type="component" value="Unassembled WGS sequence"/>
</dbReference>
<name>A0A2H0UWC1_9BACT</name>
<sequence length="51" mass="5732">MKRILQVKISKGDKYFVAECLDLPVVSQGKTLDEAARNIKKAIDLHLDGDF</sequence>
<dbReference type="Gene3D" id="3.30.160.250">
    <property type="match status" value="1"/>
</dbReference>
<reference evidence="2" key="1">
    <citation type="submission" date="2017-09" db="EMBL/GenBank/DDBJ databases">
        <title>Depth-based differentiation of microbial function through sediment-hosted aquifers and enrichment of novel symbionts in the deep terrestrial subsurface.</title>
        <authorList>
            <person name="Probst A.J."/>
            <person name="Ladd B."/>
            <person name="Jarett J.K."/>
            <person name="Geller-Mcgrath D.E."/>
            <person name="Sieber C.M.K."/>
            <person name="Emerson J.B."/>
            <person name="Anantharaman K."/>
            <person name="Thomas B.C."/>
            <person name="Malmstrom R."/>
            <person name="Stieglmeier M."/>
            <person name="Klingl A."/>
            <person name="Woyke T."/>
            <person name="Ryan C.M."/>
            <person name="Banfield J.F."/>
        </authorList>
    </citation>
    <scope>NUCLEOTIDE SEQUENCE [LARGE SCALE GENOMIC DNA]</scope>
</reference>
<protein>
    <submittedName>
        <fullName evidence="1">Type II toxin-antitoxin system HicB family antitoxin</fullName>
    </submittedName>
</protein>
<comment type="caution">
    <text evidence="1">The sequence shown here is derived from an EMBL/GenBank/DDBJ whole genome shotgun (WGS) entry which is preliminary data.</text>
</comment>
<dbReference type="InterPro" id="IPR035069">
    <property type="entry name" value="TTHA1013/TTHA0281-like"/>
</dbReference>
<dbReference type="SUPFAM" id="SSF143100">
    <property type="entry name" value="TTHA1013/TTHA0281-like"/>
    <property type="match status" value="1"/>
</dbReference>